<name>A0A2U1LCK0_ARTAN</name>
<dbReference type="EMBL" id="PKPP01010131">
    <property type="protein sequence ID" value="PWA46737.1"/>
    <property type="molecule type" value="Genomic_DNA"/>
</dbReference>
<dbReference type="AlphaFoldDB" id="A0A2U1LCK0"/>
<dbReference type="Proteomes" id="UP000245207">
    <property type="component" value="Unassembled WGS sequence"/>
</dbReference>
<evidence type="ECO:0000313" key="1">
    <source>
        <dbReference type="EMBL" id="PWA46737.1"/>
    </source>
</evidence>
<comment type="caution">
    <text evidence="1">The sequence shown here is derived from an EMBL/GenBank/DDBJ whole genome shotgun (WGS) entry which is preliminary data.</text>
</comment>
<protein>
    <submittedName>
        <fullName evidence="1">Uncharacterized protein</fullName>
    </submittedName>
</protein>
<evidence type="ECO:0000313" key="2">
    <source>
        <dbReference type="Proteomes" id="UP000245207"/>
    </source>
</evidence>
<proteinExistence type="predicted"/>
<accession>A0A2U1LCK0</accession>
<organism evidence="1 2">
    <name type="scientific">Artemisia annua</name>
    <name type="common">Sweet wormwood</name>
    <dbReference type="NCBI Taxonomy" id="35608"/>
    <lineage>
        <taxon>Eukaryota</taxon>
        <taxon>Viridiplantae</taxon>
        <taxon>Streptophyta</taxon>
        <taxon>Embryophyta</taxon>
        <taxon>Tracheophyta</taxon>
        <taxon>Spermatophyta</taxon>
        <taxon>Magnoliopsida</taxon>
        <taxon>eudicotyledons</taxon>
        <taxon>Gunneridae</taxon>
        <taxon>Pentapetalae</taxon>
        <taxon>asterids</taxon>
        <taxon>campanulids</taxon>
        <taxon>Asterales</taxon>
        <taxon>Asteraceae</taxon>
        <taxon>Asteroideae</taxon>
        <taxon>Anthemideae</taxon>
        <taxon>Artemisiinae</taxon>
        <taxon>Artemisia</taxon>
    </lineage>
</organism>
<reference evidence="1 2" key="1">
    <citation type="journal article" date="2018" name="Mol. Plant">
        <title>The genome of Artemisia annua provides insight into the evolution of Asteraceae family and artemisinin biosynthesis.</title>
        <authorList>
            <person name="Shen Q."/>
            <person name="Zhang L."/>
            <person name="Liao Z."/>
            <person name="Wang S."/>
            <person name="Yan T."/>
            <person name="Shi P."/>
            <person name="Liu M."/>
            <person name="Fu X."/>
            <person name="Pan Q."/>
            <person name="Wang Y."/>
            <person name="Lv Z."/>
            <person name="Lu X."/>
            <person name="Zhang F."/>
            <person name="Jiang W."/>
            <person name="Ma Y."/>
            <person name="Chen M."/>
            <person name="Hao X."/>
            <person name="Li L."/>
            <person name="Tang Y."/>
            <person name="Lv G."/>
            <person name="Zhou Y."/>
            <person name="Sun X."/>
            <person name="Brodelius P.E."/>
            <person name="Rose J.K.C."/>
            <person name="Tang K."/>
        </authorList>
    </citation>
    <scope>NUCLEOTIDE SEQUENCE [LARGE SCALE GENOMIC DNA]</scope>
    <source>
        <strain evidence="2">cv. Huhao1</strain>
        <tissue evidence="1">Leaf</tissue>
    </source>
</reference>
<sequence>MNLRLLGEQVKKTQQTAPANVQVLEFVRLTNAGSEDDAEWAMMTMKKMKLVMTGDAEWTAMMMNNAVKNDD</sequence>
<keyword evidence="2" id="KW-1185">Reference proteome</keyword>
<gene>
    <name evidence="1" type="ORF">CTI12_AA505510</name>
</gene>